<comment type="caution">
    <text evidence="1">The sequence shown here is derived from an EMBL/GenBank/DDBJ whole genome shotgun (WGS) entry which is preliminary data.</text>
</comment>
<dbReference type="AlphaFoldDB" id="A0A162JIY4"/>
<dbReference type="GO" id="GO:0016301">
    <property type="term" value="F:kinase activity"/>
    <property type="evidence" value="ECO:0007669"/>
    <property type="project" value="UniProtKB-KW"/>
</dbReference>
<dbReference type="EMBL" id="AZHB01000005">
    <property type="protein sequence ID" value="OAA69692.1"/>
    <property type="molecule type" value="Genomic_DNA"/>
</dbReference>
<dbReference type="Proteomes" id="UP000076744">
    <property type="component" value="Unassembled WGS sequence"/>
</dbReference>
<dbReference type="OrthoDB" id="4062651at2759"/>
<organism evidence="1 2">
    <name type="scientific">Cordyceps fumosorosea (strain ARSEF 2679)</name>
    <name type="common">Isaria fumosorosea</name>
    <dbReference type="NCBI Taxonomy" id="1081104"/>
    <lineage>
        <taxon>Eukaryota</taxon>
        <taxon>Fungi</taxon>
        <taxon>Dikarya</taxon>
        <taxon>Ascomycota</taxon>
        <taxon>Pezizomycotina</taxon>
        <taxon>Sordariomycetes</taxon>
        <taxon>Hypocreomycetidae</taxon>
        <taxon>Hypocreales</taxon>
        <taxon>Cordycipitaceae</taxon>
        <taxon>Cordyceps</taxon>
    </lineage>
</organism>
<keyword evidence="1" id="KW-0418">Kinase</keyword>
<accession>A0A162JIY4</accession>
<protein>
    <submittedName>
        <fullName evidence="1">Protein kinase domain-containing protein</fullName>
    </submittedName>
</protein>
<gene>
    <name evidence="1" type="ORF">ISF_02962</name>
</gene>
<dbReference type="GeneID" id="30019254"/>
<sequence>MTFPGRCLADSTSLAAARRDGSFAAAPGIVLKYVCVGRLDEFHVENETYDLIERHNPPPHFIRSFLRLPYAHFMQRPPESLEERLRGNRRVDPETGRCLEGAAAGADRPRRALGRGGCPRRFAWLEGALGVVQGDLRMANLLLDAEEHLKVADFDCRAGTAARTRRATSSAPLAPSCTR</sequence>
<dbReference type="STRING" id="1081104.A0A162JIY4"/>
<proteinExistence type="predicted"/>
<keyword evidence="2" id="KW-1185">Reference proteome</keyword>
<keyword evidence="1" id="KW-0808">Transferase</keyword>
<evidence type="ECO:0000313" key="1">
    <source>
        <dbReference type="EMBL" id="OAA69692.1"/>
    </source>
</evidence>
<dbReference type="RefSeq" id="XP_018706296.1">
    <property type="nucleotide sequence ID" value="XM_018846568.1"/>
</dbReference>
<name>A0A162JIY4_CORFA</name>
<reference evidence="1 2" key="1">
    <citation type="journal article" date="2016" name="Genome Biol. Evol.">
        <title>Divergent and convergent evolution of fungal pathogenicity.</title>
        <authorList>
            <person name="Shang Y."/>
            <person name="Xiao G."/>
            <person name="Zheng P."/>
            <person name="Cen K."/>
            <person name="Zhan S."/>
            <person name="Wang C."/>
        </authorList>
    </citation>
    <scope>NUCLEOTIDE SEQUENCE [LARGE SCALE GENOMIC DNA]</scope>
    <source>
        <strain evidence="1 2">ARSEF 2679</strain>
    </source>
</reference>
<evidence type="ECO:0000313" key="2">
    <source>
        <dbReference type="Proteomes" id="UP000076744"/>
    </source>
</evidence>